<dbReference type="InterPro" id="IPR013976">
    <property type="entry name" value="HDOD"/>
</dbReference>
<accession>A0A7U7GBI6</accession>
<dbReference type="PROSITE" id="PS51833">
    <property type="entry name" value="HDOD"/>
    <property type="match status" value="1"/>
</dbReference>
<name>A0A7U7GBI6_9GAMM</name>
<dbReference type="Gene3D" id="1.10.3210.10">
    <property type="entry name" value="Hypothetical protein af1432"/>
    <property type="match status" value="1"/>
</dbReference>
<dbReference type="PANTHER" id="PTHR33525">
    <property type="match status" value="1"/>
</dbReference>
<feature type="domain" description="HDOD" evidence="1">
    <location>
        <begin position="91"/>
        <end position="280"/>
    </location>
</feature>
<dbReference type="Pfam" id="PF08668">
    <property type="entry name" value="HDOD"/>
    <property type="match status" value="1"/>
</dbReference>
<dbReference type="AlphaFoldDB" id="A0A7U7GBI6"/>
<dbReference type="RefSeq" id="WP_051497661.1">
    <property type="nucleotide sequence ID" value="NZ_CBTK010000124.1"/>
</dbReference>
<dbReference type="InterPro" id="IPR052340">
    <property type="entry name" value="RNase_Y/CdgJ"/>
</dbReference>
<protein>
    <submittedName>
        <fullName evidence="2">Signal transduction protein</fullName>
    </submittedName>
</protein>
<gene>
    <name evidence="2" type="ORF">BN874_210008</name>
</gene>
<evidence type="ECO:0000259" key="1">
    <source>
        <dbReference type="PROSITE" id="PS51833"/>
    </source>
</evidence>
<evidence type="ECO:0000313" key="2">
    <source>
        <dbReference type="EMBL" id="CDH45128.1"/>
    </source>
</evidence>
<keyword evidence="3" id="KW-1185">Reference proteome</keyword>
<dbReference type="Proteomes" id="UP000019184">
    <property type="component" value="Unassembled WGS sequence"/>
</dbReference>
<dbReference type="OrthoDB" id="8770724at2"/>
<evidence type="ECO:0000313" key="3">
    <source>
        <dbReference type="Proteomes" id="UP000019184"/>
    </source>
</evidence>
<sequence length="349" mass="39458">MWKALIRFFTGRKPPESPELTSQHPAQIVEVSLGIEQEKTQITDFDLDETFIRLVLGVDAFTDVKPGRFEQAVLKQLDELLASTGLNEKMLPRLPAVVPQLLSSLKNDDTSGKYLAEQIGHDPVLVGEVIRLANSPFYYQTNQKINSLQRAVVMLGQSGLKRLIANVVMKPIFNVQDGYFGHLAKNHLWSQSEYCAYACSLLAKNRYDPFDAYLAGIAVNIGMIVTIRTMDQLRKHREVPESTTFYKMLSVKTRKLSVQIAENWRFPTTVLDALQDQIDVDHQPDLSTLGGILYAANCLSQLHILVKEGRIEDDIDSLNDRLGGQLTDRYFRCYAELKRISKANTKNVQ</sequence>
<organism evidence="2 3">
    <name type="scientific">Candidatus Contendobacter odensis Run_B_J11</name>
    <dbReference type="NCBI Taxonomy" id="1400861"/>
    <lineage>
        <taxon>Bacteria</taxon>
        <taxon>Pseudomonadati</taxon>
        <taxon>Pseudomonadota</taxon>
        <taxon>Gammaproteobacteria</taxon>
        <taxon>Candidatus Competibacteraceae</taxon>
        <taxon>Candidatus Contendibacter</taxon>
    </lineage>
</organism>
<dbReference type="SUPFAM" id="SSF109604">
    <property type="entry name" value="HD-domain/PDEase-like"/>
    <property type="match status" value="1"/>
</dbReference>
<reference evidence="2 3" key="1">
    <citation type="journal article" date="2014" name="ISME J.">
        <title>Candidatus Competibacter-lineage genomes retrieved from metagenomes reveal functional metabolic diversity.</title>
        <authorList>
            <person name="McIlroy S.J."/>
            <person name="Albertsen M."/>
            <person name="Andresen E.K."/>
            <person name="Saunders A.M."/>
            <person name="Kristiansen R."/>
            <person name="Stokholm-Bjerregaard M."/>
            <person name="Nielsen K.L."/>
            <person name="Nielsen P.H."/>
        </authorList>
    </citation>
    <scope>NUCLEOTIDE SEQUENCE [LARGE SCALE GENOMIC DNA]</scope>
    <source>
        <strain evidence="2 3">Run_B_J11</strain>
    </source>
</reference>
<dbReference type="EMBL" id="CBTK010000124">
    <property type="protein sequence ID" value="CDH45128.1"/>
    <property type="molecule type" value="Genomic_DNA"/>
</dbReference>
<dbReference type="PANTHER" id="PTHR33525:SF6">
    <property type="entry name" value="HDOD DOMAIN-CONTAINING PROTEIN"/>
    <property type="match status" value="1"/>
</dbReference>
<proteinExistence type="predicted"/>
<comment type="caution">
    <text evidence="2">The sequence shown here is derived from an EMBL/GenBank/DDBJ whole genome shotgun (WGS) entry which is preliminary data.</text>
</comment>